<protein>
    <submittedName>
        <fullName evidence="1">Uncharacterized protein</fullName>
    </submittedName>
</protein>
<dbReference type="AlphaFoldDB" id="A0A0F9TQS5"/>
<name>A0A0F9TQS5_9ZZZZ</name>
<gene>
    <name evidence="1" type="ORF">LCGC14_0362450</name>
</gene>
<organism evidence="1">
    <name type="scientific">marine sediment metagenome</name>
    <dbReference type="NCBI Taxonomy" id="412755"/>
    <lineage>
        <taxon>unclassified sequences</taxon>
        <taxon>metagenomes</taxon>
        <taxon>ecological metagenomes</taxon>
    </lineage>
</organism>
<proteinExistence type="predicted"/>
<comment type="caution">
    <text evidence="1">The sequence shown here is derived from an EMBL/GenBank/DDBJ whole genome shotgun (WGS) entry which is preliminary data.</text>
</comment>
<sequence>MKELSDDQLAVAIPTAFPELFPDAWKHDWNDDHGNSGTKCLDCGMKWYAYAINPHKNRQCPKPTPIVIDWNTAHRVVRECDSLKVREQLMTMWLEAGVDGSYWEWLISIALPADYLRAALLAKGAE</sequence>
<accession>A0A0F9TQS5</accession>
<dbReference type="EMBL" id="LAZR01000282">
    <property type="protein sequence ID" value="KKN77267.1"/>
    <property type="molecule type" value="Genomic_DNA"/>
</dbReference>
<reference evidence="1" key="1">
    <citation type="journal article" date="2015" name="Nature">
        <title>Complex archaea that bridge the gap between prokaryotes and eukaryotes.</title>
        <authorList>
            <person name="Spang A."/>
            <person name="Saw J.H."/>
            <person name="Jorgensen S.L."/>
            <person name="Zaremba-Niedzwiedzka K."/>
            <person name="Martijn J."/>
            <person name="Lind A.E."/>
            <person name="van Eijk R."/>
            <person name="Schleper C."/>
            <person name="Guy L."/>
            <person name="Ettema T.J."/>
        </authorList>
    </citation>
    <scope>NUCLEOTIDE SEQUENCE</scope>
</reference>
<evidence type="ECO:0000313" key="1">
    <source>
        <dbReference type="EMBL" id="KKN77267.1"/>
    </source>
</evidence>